<reference evidence="4 5" key="1">
    <citation type="submission" date="2019-02" db="EMBL/GenBank/DDBJ databases">
        <title>Deep-cultivation of Planctomycetes and their phenomic and genomic characterization uncovers novel biology.</title>
        <authorList>
            <person name="Wiegand S."/>
            <person name="Jogler M."/>
            <person name="Boedeker C."/>
            <person name="Pinto D."/>
            <person name="Vollmers J."/>
            <person name="Rivas-Marin E."/>
            <person name="Kohn T."/>
            <person name="Peeters S.H."/>
            <person name="Heuer A."/>
            <person name="Rast P."/>
            <person name="Oberbeckmann S."/>
            <person name="Bunk B."/>
            <person name="Jeske O."/>
            <person name="Meyerdierks A."/>
            <person name="Storesund J.E."/>
            <person name="Kallscheuer N."/>
            <person name="Luecker S."/>
            <person name="Lage O.M."/>
            <person name="Pohl T."/>
            <person name="Merkel B.J."/>
            <person name="Hornburger P."/>
            <person name="Mueller R.-W."/>
            <person name="Bruemmer F."/>
            <person name="Labrenz M."/>
            <person name="Spormann A.M."/>
            <person name="Op den Camp H."/>
            <person name="Overmann J."/>
            <person name="Amann R."/>
            <person name="Jetten M.S.M."/>
            <person name="Mascher T."/>
            <person name="Medema M.H."/>
            <person name="Devos D.P."/>
            <person name="Kaster A.-K."/>
            <person name="Ovreas L."/>
            <person name="Rohde M."/>
            <person name="Galperin M.Y."/>
            <person name="Jogler C."/>
        </authorList>
    </citation>
    <scope>NUCLEOTIDE SEQUENCE [LARGE SCALE GENOMIC DNA]</scope>
    <source>
        <strain evidence="4 5">K22_7</strain>
    </source>
</reference>
<feature type="domain" description="CBS" evidence="3">
    <location>
        <begin position="85"/>
        <end position="141"/>
    </location>
</feature>
<dbReference type="PANTHER" id="PTHR43080:SF26">
    <property type="entry name" value="REGULATORY PROTEIN"/>
    <property type="match status" value="1"/>
</dbReference>
<dbReference type="PANTHER" id="PTHR43080">
    <property type="entry name" value="CBS DOMAIN-CONTAINING PROTEIN CBSX3, MITOCHONDRIAL"/>
    <property type="match status" value="1"/>
</dbReference>
<dbReference type="InterPro" id="IPR046342">
    <property type="entry name" value="CBS_dom_sf"/>
</dbReference>
<dbReference type="Pfam" id="PF00571">
    <property type="entry name" value="CBS"/>
    <property type="match status" value="2"/>
</dbReference>
<evidence type="ECO:0000313" key="5">
    <source>
        <dbReference type="Proteomes" id="UP000318538"/>
    </source>
</evidence>
<dbReference type="KEGG" id="rlc:K227x_03200"/>
<evidence type="ECO:0000256" key="2">
    <source>
        <dbReference type="PROSITE-ProRule" id="PRU00703"/>
    </source>
</evidence>
<name>A0A517N481_9BACT</name>
<dbReference type="SMART" id="SM00116">
    <property type="entry name" value="CBS"/>
    <property type="match status" value="2"/>
</dbReference>
<dbReference type="InterPro" id="IPR000644">
    <property type="entry name" value="CBS_dom"/>
</dbReference>
<organism evidence="4 5">
    <name type="scientific">Rubripirellula lacrimiformis</name>
    <dbReference type="NCBI Taxonomy" id="1930273"/>
    <lineage>
        <taxon>Bacteria</taxon>
        <taxon>Pseudomonadati</taxon>
        <taxon>Planctomycetota</taxon>
        <taxon>Planctomycetia</taxon>
        <taxon>Pirellulales</taxon>
        <taxon>Pirellulaceae</taxon>
        <taxon>Rubripirellula</taxon>
    </lineage>
</organism>
<protein>
    <submittedName>
        <fullName evidence="4">Hypoxic response protein 1</fullName>
    </submittedName>
</protein>
<evidence type="ECO:0000259" key="3">
    <source>
        <dbReference type="PROSITE" id="PS51371"/>
    </source>
</evidence>
<gene>
    <name evidence="4" type="primary">hrp1</name>
    <name evidence="4" type="ORF">K227x_03200</name>
</gene>
<dbReference type="PROSITE" id="PS51371">
    <property type="entry name" value="CBS"/>
    <property type="match status" value="2"/>
</dbReference>
<dbReference type="Proteomes" id="UP000318538">
    <property type="component" value="Chromosome"/>
</dbReference>
<dbReference type="InterPro" id="IPR051257">
    <property type="entry name" value="Diverse_CBS-Domain"/>
</dbReference>
<feature type="domain" description="CBS" evidence="3">
    <location>
        <begin position="13"/>
        <end position="76"/>
    </location>
</feature>
<evidence type="ECO:0000256" key="1">
    <source>
        <dbReference type="ARBA" id="ARBA00023122"/>
    </source>
</evidence>
<keyword evidence="5" id="KW-1185">Reference proteome</keyword>
<accession>A0A517N481</accession>
<proteinExistence type="predicted"/>
<dbReference type="AlphaFoldDB" id="A0A517N481"/>
<dbReference type="Gene3D" id="3.10.580.10">
    <property type="entry name" value="CBS-domain"/>
    <property type="match status" value="1"/>
</dbReference>
<keyword evidence="1 2" id="KW-0129">CBS domain</keyword>
<dbReference type="SUPFAM" id="SSF54631">
    <property type="entry name" value="CBS-domain pair"/>
    <property type="match status" value="1"/>
</dbReference>
<sequence length="166" mass="18825">MHTQPMPLASNIMTSKVQTIGPKMQLADIISFLLEHKLASTPVVDDQDGACRLLGFVSEGDCLEHVGNELFYGNPSPPQTAETIMRRHPTCVSSETDLFTLTSIFTSHRFHHLPVVQDGNLVGIVSRSDVLKAVDNYYRDWIRARDRERFPVDIHQIMNHRFIMGH</sequence>
<dbReference type="EMBL" id="CP036525">
    <property type="protein sequence ID" value="QDT01950.1"/>
    <property type="molecule type" value="Genomic_DNA"/>
</dbReference>
<evidence type="ECO:0000313" key="4">
    <source>
        <dbReference type="EMBL" id="QDT01950.1"/>
    </source>
</evidence>